<protein>
    <submittedName>
        <fullName evidence="3">DUF3450 domain-containing protein</fullName>
    </submittedName>
</protein>
<evidence type="ECO:0000313" key="3">
    <source>
        <dbReference type="EMBL" id="MCM1982616.1"/>
    </source>
</evidence>
<comment type="caution">
    <text evidence="3">The sequence shown here is derived from an EMBL/GenBank/DDBJ whole genome shotgun (WGS) entry which is preliminary data.</text>
</comment>
<dbReference type="AlphaFoldDB" id="A0ABD4T2J1"/>
<keyword evidence="4" id="KW-1185">Reference proteome</keyword>
<organism evidence="3 4">
    <name type="scientific">Lyngbya confervoides BDU141951</name>
    <dbReference type="NCBI Taxonomy" id="1574623"/>
    <lineage>
        <taxon>Bacteria</taxon>
        <taxon>Bacillati</taxon>
        <taxon>Cyanobacteriota</taxon>
        <taxon>Cyanophyceae</taxon>
        <taxon>Oscillatoriophycideae</taxon>
        <taxon>Oscillatoriales</taxon>
        <taxon>Microcoleaceae</taxon>
        <taxon>Lyngbya</taxon>
    </lineage>
</organism>
<accession>A0ABD4T2J1</accession>
<feature type="coiled-coil region" evidence="1">
    <location>
        <begin position="141"/>
        <end position="171"/>
    </location>
</feature>
<feature type="transmembrane region" description="Helical" evidence="2">
    <location>
        <begin position="736"/>
        <end position="755"/>
    </location>
</feature>
<evidence type="ECO:0000256" key="2">
    <source>
        <dbReference type="SAM" id="Phobius"/>
    </source>
</evidence>
<keyword evidence="1" id="KW-0175">Coiled coil</keyword>
<dbReference type="EMBL" id="JTHE03000044">
    <property type="protein sequence ID" value="MCM1982616.1"/>
    <property type="molecule type" value="Genomic_DNA"/>
</dbReference>
<evidence type="ECO:0000313" key="4">
    <source>
        <dbReference type="Proteomes" id="UP000031561"/>
    </source>
</evidence>
<proteinExistence type="predicted"/>
<keyword evidence="2" id="KW-1133">Transmembrane helix</keyword>
<sequence>MSSKPPLESSYEQFLELYNSVPQVLSAYAVAVSETAESYQEKREEGLLFQADLRGKLWIIQLRSPESELEWHLVPCTTSNFNPKRIRAYRYLFQVEGEIPHPHSSYFLVKAAQVILLPDGQTWQLKQCGMLQGEARSSKSLTSLNQQVADLEKRNRQIEQQIQRLSGLETQNQQIEPKIQKITDIEAQSRQIKPQLPADLALAAKPEVQPSGVKLIRNEDSHDNKPAWTLASCLETSDCFLPDFKFIDLENALPGAYLPKGEPITFKGKLVTPLLPLNPVLLDYFTPKDLVRRLKLQLLGNEGLMVRVTLDLPSSVVDNDSRLEIYKVTKDYPLLEENSIHEVPVLEICPHFRTADWQDYYVFYYDAEYGGDTFQVYIPGSQRVNHFQEGDGQYQIANLTEFPTCIRALNSKEQTIGLILPLTPDLIEPYRSWTVGVDFGTFRTNVHINQDGRIQPLPLANLNLKITEVPNDTRIPVLFEYFIPEYFVPLAKPLPLQNALTTRGKPHSNSSKEQVILDGRIYIPDLSTFQPNENWIETDLTGNPTSLRLFLHHLALLISANAVRQGIANIQWSLSYPSTFSVRDRIRFAQMWQVISEELSESTGLQYQCPKYDDVIHLRTQSWALAQYFVNFQGQEFATRTCIHIEDLISSISIWEDNRLVSQCSLQLAGRDLFAQFLAMNPDFFLRLMEQESRDWKKLKADDFYLRLDVWMGRESEQWLRLKRVAAGEDEQFQGLLHLMIVGFGGLYYYVGMLLKKLATQGRYRSDKIPAMFLGGHQSSLLHWLAPNGAFSSGSKVNLLLSRMLSAGAEVADTESLTFLSTCPLDDVALGLVSNRTTLEKLNYGARDLVIAGEDCRVNGKEVSWQEFLQIEEEVRRFQIPILFRLPHFLGSMNRALEELSIEGLKPQPYFQPRSRSDEYQEYIWKKVHLELYRSLPSFTEENHRLQFNPPFILGLKALLRVLGQEWVNR</sequence>
<evidence type="ECO:0000256" key="1">
    <source>
        <dbReference type="SAM" id="Coils"/>
    </source>
</evidence>
<gene>
    <name evidence="3" type="ORF">QQ91_0007235</name>
</gene>
<keyword evidence="2" id="KW-0812">Transmembrane</keyword>
<dbReference type="RefSeq" id="WP_166274488.1">
    <property type="nucleotide sequence ID" value="NZ_JTHE03000044.1"/>
</dbReference>
<dbReference type="Proteomes" id="UP000031561">
    <property type="component" value="Unassembled WGS sequence"/>
</dbReference>
<reference evidence="3 4" key="1">
    <citation type="journal article" date="2015" name="Genome Announc.">
        <title>Draft Genome Sequence of Filamentous Marine Cyanobacterium Lyngbya confervoides Strain BDU141951.</title>
        <authorList>
            <person name="Chandrababunaidu M.M."/>
            <person name="Sen D."/>
            <person name="Tripathy S."/>
        </authorList>
    </citation>
    <scope>NUCLEOTIDE SEQUENCE [LARGE SCALE GENOMIC DNA]</scope>
    <source>
        <strain evidence="3 4">BDU141951</strain>
    </source>
</reference>
<keyword evidence="2" id="KW-0472">Membrane</keyword>
<name>A0ABD4T2J1_9CYAN</name>